<protein>
    <submittedName>
        <fullName evidence="4">AarF/UbiB family protein</fullName>
    </submittedName>
</protein>
<reference evidence="5" key="1">
    <citation type="journal article" date="2019" name="Int. J. Syst. Evol. Microbiol.">
        <title>The Global Catalogue of Microorganisms (GCM) 10K type strain sequencing project: providing services to taxonomists for standard genome sequencing and annotation.</title>
        <authorList>
            <consortium name="The Broad Institute Genomics Platform"/>
            <consortium name="The Broad Institute Genome Sequencing Center for Infectious Disease"/>
            <person name="Wu L."/>
            <person name="Ma J."/>
        </authorList>
    </citation>
    <scope>NUCLEOTIDE SEQUENCE [LARGE SCALE GENOMIC DNA]</scope>
    <source>
        <strain evidence="5">JCM 17695</strain>
    </source>
</reference>
<dbReference type="PANTHER" id="PTHR10566">
    <property type="entry name" value="CHAPERONE-ACTIVITY OF BC1 COMPLEX CABC1 -RELATED"/>
    <property type="match status" value="1"/>
</dbReference>
<accession>A0ABW2TV59</accession>
<evidence type="ECO:0000313" key="4">
    <source>
        <dbReference type="EMBL" id="MFC7617371.1"/>
    </source>
</evidence>
<keyword evidence="5" id="KW-1185">Reference proteome</keyword>
<dbReference type="InterPro" id="IPR011009">
    <property type="entry name" value="Kinase-like_dom_sf"/>
</dbReference>
<dbReference type="SUPFAM" id="SSF56112">
    <property type="entry name" value="Protein kinase-like (PK-like)"/>
    <property type="match status" value="1"/>
</dbReference>
<dbReference type="InterPro" id="IPR004147">
    <property type="entry name" value="ABC1_dom"/>
</dbReference>
<organism evidence="4 5">
    <name type="scientific">Actinokineospora soli</name>
    <dbReference type="NCBI Taxonomy" id="1048753"/>
    <lineage>
        <taxon>Bacteria</taxon>
        <taxon>Bacillati</taxon>
        <taxon>Actinomycetota</taxon>
        <taxon>Actinomycetes</taxon>
        <taxon>Pseudonocardiales</taxon>
        <taxon>Pseudonocardiaceae</taxon>
        <taxon>Actinokineospora</taxon>
    </lineage>
</organism>
<feature type="compositionally biased region" description="Low complexity" evidence="2">
    <location>
        <begin position="240"/>
        <end position="260"/>
    </location>
</feature>
<name>A0ABW2TV59_9PSEU</name>
<comment type="caution">
    <text evidence="4">The sequence shown here is derived from an EMBL/GenBank/DDBJ whole genome shotgun (WGS) entry which is preliminary data.</text>
</comment>
<dbReference type="PANTHER" id="PTHR10566:SF113">
    <property type="entry name" value="PROTEIN ACTIVITY OF BC1 COMPLEX KINASE 7, CHLOROPLASTIC"/>
    <property type="match status" value="1"/>
</dbReference>
<evidence type="ECO:0000259" key="3">
    <source>
        <dbReference type="Pfam" id="PF03109"/>
    </source>
</evidence>
<sequence length="260" mass="26965">MVHGLFHADPHPGNVMLLRDGRLALLDYGSVGRLDATTRAALQRVLMAADSGDPAALRDALMELVVPEGDVDEAKLERALGQYLAVHLGAGSTGPDLAMFTALLRLTARFGLAVPPEVAAVFRSLVTLDGTLTVISPGFDLVEGSRAGAFALLADKFSFASLRRSAADEALAVLPMLRRLPAGSTASPARWSAASSRCASACCPTGTTGAPSPRCSTRCSPRSWAAPPGSWPCCCSAPVAAPRSPATSRCSRSSATTCSW</sequence>
<gene>
    <name evidence="4" type="ORF">ACFQV2_32075</name>
</gene>
<dbReference type="EMBL" id="JBHTEY010000004">
    <property type="protein sequence ID" value="MFC7617371.1"/>
    <property type="molecule type" value="Genomic_DNA"/>
</dbReference>
<dbReference type="Proteomes" id="UP001596512">
    <property type="component" value="Unassembled WGS sequence"/>
</dbReference>
<comment type="similarity">
    <text evidence="1">Belongs to the protein kinase superfamily. ADCK protein kinase family.</text>
</comment>
<feature type="region of interest" description="Disordered" evidence="2">
    <location>
        <begin position="239"/>
        <end position="260"/>
    </location>
</feature>
<evidence type="ECO:0000256" key="1">
    <source>
        <dbReference type="ARBA" id="ARBA00009670"/>
    </source>
</evidence>
<feature type="domain" description="ABC1 atypical kinase-like" evidence="3">
    <location>
        <begin position="2"/>
        <end position="56"/>
    </location>
</feature>
<proteinExistence type="inferred from homology"/>
<dbReference type="InterPro" id="IPR050154">
    <property type="entry name" value="UbiB_kinase"/>
</dbReference>
<evidence type="ECO:0000256" key="2">
    <source>
        <dbReference type="SAM" id="MobiDB-lite"/>
    </source>
</evidence>
<dbReference type="Pfam" id="PF03109">
    <property type="entry name" value="ABC1"/>
    <property type="match status" value="1"/>
</dbReference>
<evidence type="ECO:0000313" key="5">
    <source>
        <dbReference type="Proteomes" id="UP001596512"/>
    </source>
</evidence>